<name>A0A0A9AXQ9_ARUDO</name>
<reference evidence="1" key="1">
    <citation type="submission" date="2014-09" db="EMBL/GenBank/DDBJ databases">
        <authorList>
            <person name="Magalhaes I.L.F."/>
            <person name="Oliveira U."/>
            <person name="Santos F.R."/>
            <person name="Vidigal T.H.D.A."/>
            <person name="Brescovit A.D."/>
            <person name="Santos A.J."/>
        </authorList>
    </citation>
    <scope>NUCLEOTIDE SEQUENCE</scope>
    <source>
        <tissue evidence="1">Shoot tissue taken approximately 20 cm above the soil surface</tissue>
    </source>
</reference>
<proteinExistence type="predicted"/>
<evidence type="ECO:0000313" key="1">
    <source>
        <dbReference type="EMBL" id="JAD55916.1"/>
    </source>
</evidence>
<protein>
    <submittedName>
        <fullName evidence="1">Uncharacterized protein</fullName>
    </submittedName>
</protein>
<sequence>MISPLFLPSSNVDLIYLQSRRYEAIKLSSKYLSNLSEGTTRFFHVSVKRSVPGFDKRATRSLHS</sequence>
<organism evidence="1">
    <name type="scientific">Arundo donax</name>
    <name type="common">Giant reed</name>
    <name type="synonym">Donax arundinaceus</name>
    <dbReference type="NCBI Taxonomy" id="35708"/>
    <lineage>
        <taxon>Eukaryota</taxon>
        <taxon>Viridiplantae</taxon>
        <taxon>Streptophyta</taxon>
        <taxon>Embryophyta</taxon>
        <taxon>Tracheophyta</taxon>
        <taxon>Spermatophyta</taxon>
        <taxon>Magnoliopsida</taxon>
        <taxon>Liliopsida</taxon>
        <taxon>Poales</taxon>
        <taxon>Poaceae</taxon>
        <taxon>PACMAD clade</taxon>
        <taxon>Arundinoideae</taxon>
        <taxon>Arundineae</taxon>
        <taxon>Arundo</taxon>
    </lineage>
</organism>
<reference evidence="1" key="2">
    <citation type="journal article" date="2015" name="Data Brief">
        <title>Shoot transcriptome of the giant reed, Arundo donax.</title>
        <authorList>
            <person name="Barrero R.A."/>
            <person name="Guerrero F.D."/>
            <person name="Moolhuijzen P."/>
            <person name="Goolsby J.A."/>
            <person name="Tidwell J."/>
            <person name="Bellgard S.E."/>
            <person name="Bellgard M.I."/>
        </authorList>
    </citation>
    <scope>NUCLEOTIDE SEQUENCE</scope>
    <source>
        <tissue evidence="1">Shoot tissue taken approximately 20 cm above the soil surface</tissue>
    </source>
</reference>
<dbReference type="EMBL" id="GBRH01241979">
    <property type="protein sequence ID" value="JAD55916.1"/>
    <property type="molecule type" value="Transcribed_RNA"/>
</dbReference>
<dbReference type="AlphaFoldDB" id="A0A0A9AXQ9"/>
<accession>A0A0A9AXQ9</accession>